<gene>
    <name evidence="2" type="ORF">GWG61_04215</name>
</gene>
<sequence>MELSETEKLNFAIIRGSKAYEEWDRQQGMPAYLTIILYELLLRKRLTQKDLVYLSDLPKQSINKGIHRLLEKDYLKLTIDPDDNRVKYCQLTESGKKYAREKMTPLFEIENKVAQKMGARKMKQLVALNEEWSETFWKFLRKKGEK</sequence>
<proteinExistence type="predicted"/>
<dbReference type="SUPFAM" id="SSF46785">
    <property type="entry name" value="Winged helix' DNA-binding domain"/>
    <property type="match status" value="1"/>
</dbReference>
<name>A0A6B2FU17_9LACO</name>
<dbReference type="InterPro" id="IPR000835">
    <property type="entry name" value="HTH_MarR-typ"/>
</dbReference>
<dbReference type="RefSeq" id="WP_144231424.1">
    <property type="nucleotide sequence ID" value="NZ_CAKMAD010000016.1"/>
</dbReference>
<dbReference type="SMART" id="SM00347">
    <property type="entry name" value="HTH_MARR"/>
    <property type="match status" value="1"/>
</dbReference>
<protein>
    <submittedName>
        <fullName evidence="2">MarR family transcriptional regulator</fullName>
    </submittedName>
</protein>
<reference evidence="2" key="1">
    <citation type="submission" date="2020-01" db="EMBL/GenBank/DDBJ databases">
        <title>Vaginal microbiome of pregnant Indian women: Insights into the genome of dominants Lactobacillus species.</title>
        <authorList>
            <person name="Das B."/>
            <person name="Mehta O."/>
            <person name="Ghosh T.S."/>
            <person name="Kothidar A."/>
            <person name="Gowtham M.R."/>
            <person name="Mitra R."/>
            <person name="Kshetrapal P."/>
            <person name="Wadhwa N."/>
            <person name="Thiruvengadam R."/>
            <person name="Nair G.B."/>
            <person name="Bhatnagar S."/>
            <person name="Das B."/>
        </authorList>
    </citation>
    <scope>NUCLEOTIDE SEQUENCE</scope>
    <source>
        <strain evidence="2">Indica</strain>
    </source>
</reference>
<dbReference type="EMBL" id="JAADJO010000007">
    <property type="protein sequence ID" value="NDJ73719.1"/>
    <property type="molecule type" value="Genomic_DNA"/>
</dbReference>
<dbReference type="InterPro" id="IPR036390">
    <property type="entry name" value="WH_DNA-bd_sf"/>
</dbReference>
<evidence type="ECO:0000313" key="2">
    <source>
        <dbReference type="EMBL" id="NDJ73719.1"/>
    </source>
</evidence>
<dbReference type="AlphaFoldDB" id="A0A6B2FU17"/>
<dbReference type="GO" id="GO:0003700">
    <property type="term" value="F:DNA-binding transcription factor activity"/>
    <property type="evidence" value="ECO:0007669"/>
    <property type="project" value="InterPro"/>
</dbReference>
<comment type="caution">
    <text evidence="2">The sequence shown here is derived from an EMBL/GenBank/DDBJ whole genome shotgun (WGS) entry which is preliminary data.</text>
</comment>
<evidence type="ECO:0000259" key="1">
    <source>
        <dbReference type="SMART" id="SM00347"/>
    </source>
</evidence>
<dbReference type="InterPro" id="IPR036388">
    <property type="entry name" value="WH-like_DNA-bd_sf"/>
</dbReference>
<organism evidence="2">
    <name type="scientific">Lactobacillus paragasseri</name>
    <dbReference type="NCBI Taxonomy" id="2107999"/>
    <lineage>
        <taxon>Bacteria</taxon>
        <taxon>Bacillati</taxon>
        <taxon>Bacillota</taxon>
        <taxon>Bacilli</taxon>
        <taxon>Lactobacillales</taxon>
        <taxon>Lactobacillaceae</taxon>
        <taxon>Lactobacillus</taxon>
    </lineage>
</organism>
<accession>A0A6B2FU17</accession>
<feature type="domain" description="HTH marR-type" evidence="1">
    <location>
        <begin position="22"/>
        <end position="122"/>
    </location>
</feature>
<dbReference type="Gene3D" id="1.10.10.10">
    <property type="entry name" value="Winged helix-like DNA-binding domain superfamily/Winged helix DNA-binding domain"/>
    <property type="match status" value="1"/>
</dbReference>